<name>A0ABS4SSE5_9PROT</name>
<keyword evidence="1 6" id="KW-0547">Nucleotide-binding</keyword>
<dbReference type="PROSITE" id="PS51383">
    <property type="entry name" value="YJEF_C_3"/>
    <property type="match status" value="1"/>
</dbReference>
<feature type="binding site" evidence="6">
    <location>
        <position position="54"/>
    </location>
    <ligand>
        <name>(6S)-NADPHX</name>
        <dbReference type="ChEBI" id="CHEBI:64076"/>
    </ligand>
</feature>
<dbReference type="HAMAP" id="MF_01965">
    <property type="entry name" value="NADHX_dehydratase"/>
    <property type="match status" value="1"/>
</dbReference>
<dbReference type="PANTHER" id="PTHR12592:SF0">
    <property type="entry name" value="ATP-DEPENDENT (S)-NAD(P)H-HYDRATE DEHYDRATASE"/>
    <property type="match status" value="1"/>
</dbReference>
<dbReference type="Gene3D" id="3.40.1190.20">
    <property type="match status" value="1"/>
</dbReference>
<dbReference type="PANTHER" id="PTHR12592">
    <property type="entry name" value="ATP-DEPENDENT (S)-NAD(P)H-HYDRATE DEHYDRATASE FAMILY MEMBER"/>
    <property type="match status" value="1"/>
</dbReference>
<reference evidence="8 9" key="1">
    <citation type="submission" date="2021-03" db="EMBL/GenBank/DDBJ databases">
        <title>Genomic Encyclopedia of Type Strains, Phase III (KMG-III): the genomes of soil and plant-associated and newly described type strains.</title>
        <authorList>
            <person name="Whitman W."/>
        </authorList>
    </citation>
    <scope>NUCLEOTIDE SEQUENCE [LARGE SCALE GENOMIC DNA]</scope>
    <source>
        <strain evidence="8 9">IMMIB AFH-6</strain>
    </source>
</reference>
<dbReference type="CDD" id="cd01171">
    <property type="entry name" value="YXKO-related"/>
    <property type="match status" value="1"/>
</dbReference>
<keyword evidence="4 6" id="KW-0520">NAD</keyword>
<evidence type="ECO:0000256" key="1">
    <source>
        <dbReference type="ARBA" id="ARBA00022741"/>
    </source>
</evidence>
<dbReference type="InterPro" id="IPR000631">
    <property type="entry name" value="CARKD"/>
</dbReference>
<comment type="cofactor">
    <cofactor evidence="6">
        <name>Mg(2+)</name>
        <dbReference type="ChEBI" id="CHEBI:18420"/>
    </cofactor>
</comment>
<feature type="binding site" evidence="6">
    <location>
        <position position="247"/>
    </location>
    <ligand>
        <name>AMP</name>
        <dbReference type="ChEBI" id="CHEBI:456215"/>
    </ligand>
</feature>
<evidence type="ECO:0000313" key="8">
    <source>
        <dbReference type="EMBL" id="MBP2295486.1"/>
    </source>
</evidence>
<evidence type="ECO:0000256" key="2">
    <source>
        <dbReference type="ARBA" id="ARBA00022840"/>
    </source>
</evidence>
<dbReference type="RefSeq" id="WP_209770008.1">
    <property type="nucleotide sequence ID" value="NZ_JAGINP010000022.1"/>
</dbReference>
<comment type="caution">
    <text evidence="8">The sequence shown here is derived from an EMBL/GenBank/DDBJ whole genome shotgun (WGS) entry which is preliminary data.</text>
</comment>
<feature type="binding site" evidence="6">
    <location>
        <begin position="218"/>
        <end position="222"/>
    </location>
    <ligand>
        <name>AMP</name>
        <dbReference type="ChEBI" id="CHEBI:456215"/>
    </ligand>
</feature>
<evidence type="ECO:0000256" key="3">
    <source>
        <dbReference type="ARBA" id="ARBA00022857"/>
    </source>
</evidence>
<organism evidence="8 9">
    <name type="scientific">Azospirillum rugosum</name>
    <dbReference type="NCBI Taxonomy" id="416170"/>
    <lineage>
        <taxon>Bacteria</taxon>
        <taxon>Pseudomonadati</taxon>
        <taxon>Pseudomonadota</taxon>
        <taxon>Alphaproteobacteria</taxon>
        <taxon>Rhodospirillales</taxon>
        <taxon>Azospirillaceae</taxon>
        <taxon>Azospirillum</taxon>
    </lineage>
</organism>
<dbReference type="NCBIfam" id="TIGR00196">
    <property type="entry name" value="yjeF_cterm"/>
    <property type="match status" value="1"/>
</dbReference>
<accession>A0ABS4SSE5</accession>
<gene>
    <name evidence="6" type="primary">nnrD</name>
    <name evidence="8" type="ORF">J2851_005296</name>
</gene>
<dbReference type="Pfam" id="PF01256">
    <property type="entry name" value="Carb_kinase"/>
    <property type="match status" value="1"/>
</dbReference>
<evidence type="ECO:0000256" key="4">
    <source>
        <dbReference type="ARBA" id="ARBA00023027"/>
    </source>
</evidence>
<feature type="binding site" evidence="6">
    <location>
        <position position="125"/>
    </location>
    <ligand>
        <name>(6S)-NADPHX</name>
        <dbReference type="ChEBI" id="CHEBI:64076"/>
    </ligand>
</feature>
<keyword evidence="9" id="KW-1185">Reference proteome</keyword>
<dbReference type="EMBL" id="JAGINP010000022">
    <property type="protein sequence ID" value="MBP2295486.1"/>
    <property type="molecule type" value="Genomic_DNA"/>
</dbReference>
<dbReference type="InterPro" id="IPR029056">
    <property type="entry name" value="Ribokinase-like"/>
</dbReference>
<feature type="binding site" evidence="6">
    <location>
        <position position="181"/>
    </location>
    <ligand>
        <name>(6S)-NADPHX</name>
        <dbReference type="ChEBI" id="CHEBI:64076"/>
    </ligand>
</feature>
<keyword evidence="3 6" id="KW-0521">NADP</keyword>
<dbReference type="SUPFAM" id="SSF53613">
    <property type="entry name" value="Ribokinase-like"/>
    <property type="match status" value="1"/>
</dbReference>
<evidence type="ECO:0000259" key="7">
    <source>
        <dbReference type="PROSITE" id="PS51383"/>
    </source>
</evidence>
<dbReference type="Proteomes" id="UP000781958">
    <property type="component" value="Unassembled WGS sequence"/>
</dbReference>
<comment type="catalytic activity">
    <reaction evidence="6">
        <text>(6S)-NADHX + ADP = AMP + phosphate + NADH + H(+)</text>
        <dbReference type="Rhea" id="RHEA:32223"/>
        <dbReference type="ChEBI" id="CHEBI:15378"/>
        <dbReference type="ChEBI" id="CHEBI:43474"/>
        <dbReference type="ChEBI" id="CHEBI:57945"/>
        <dbReference type="ChEBI" id="CHEBI:64074"/>
        <dbReference type="ChEBI" id="CHEBI:456215"/>
        <dbReference type="ChEBI" id="CHEBI:456216"/>
        <dbReference type="EC" id="4.2.1.136"/>
    </reaction>
</comment>
<evidence type="ECO:0000313" key="9">
    <source>
        <dbReference type="Proteomes" id="UP000781958"/>
    </source>
</evidence>
<feature type="domain" description="YjeF C-terminal" evidence="7">
    <location>
        <begin position="19"/>
        <end position="307"/>
    </location>
</feature>
<comment type="similarity">
    <text evidence="6">Belongs to the NnrD/CARKD family.</text>
</comment>
<sequence>MNAPSNDAPSKNGPIRITRDRLRGMALPHPGEQADKDGRGRVLVVGGSLEVPGALLLAGTAALRAGAGKLQMATCRSIAPHLGLAVPEALVAGLPETPGGGIAAEAADDLCRRAERCNAVLIGPGMMDAEAVAALTAKVVAGLEGGEPGPTLVVDAEALIGLDSLREALCRRQGRTIITPHAGEMAGLLNVSRESIESDPAAAARRVADEYQLVVALKGACTCIAEPGGPLWRYEDGNVGLATSGSGDTLAGVIAGLAARGAEPAQAAAWGVFLHGEAGNRLAAGRGTLGFLARELLAEIPPIMEEMAG</sequence>
<keyword evidence="5 6" id="KW-0456">Lyase</keyword>
<comment type="subunit">
    <text evidence="6">Homotetramer.</text>
</comment>
<keyword evidence="2 6" id="KW-0067">ATP-binding</keyword>
<protein>
    <recommendedName>
        <fullName evidence="6">ADP-dependent (S)-NAD(P)H-hydrate dehydratase</fullName>
        <ecNumber evidence="6">4.2.1.136</ecNumber>
    </recommendedName>
    <alternativeName>
        <fullName evidence="6">ADP-dependent NAD(P)HX dehydratase</fullName>
    </alternativeName>
</protein>
<evidence type="ECO:0000256" key="6">
    <source>
        <dbReference type="HAMAP-Rule" id="MF_01965"/>
    </source>
</evidence>
<comment type="catalytic activity">
    <reaction evidence="6">
        <text>(6S)-NADPHX + ADP = AMP + phosphate + NADPH + H(+)</text>
        <dbReference type="Rhea" id="RHEA:32235"/>
        <dbReference type="ChEBI" id="CHEBI:15378"/>
        <dbReference type="ChEBI" id="CHEBI:43474"/>
        <dbReference type="ChEBI" id="CHEBI:57783"/>
        <dbReference type="ChEBI" id="CHEBI:64076"/>
        <dbReference type="ChEBI" id="CHEBI:456215"/>
        <dbReference type="ChEBI" id="CHEBI:456216"/>
        <dbReference type="EC" id="4.2.1.136"/>
    </reaction>
</comment>
<proteinExistence type="inferred from homology"/>
<comment type="function">
    <text evidence="6">Catalyzes the dehydration of the S-form of NAD(P)HX at the expense of ADP, which is converted to AMP. Together with NAD(P)HX epimerase, which catalyzes the epimerization of the S- and R-forms, the enzyme allows the repair of both epimers of NAD(P)HX, a damaged form of NAD(P)H that is a result of enzymatic or heat-dependent hydration.</text>
</comment>
<evidence type="ECO:0000256" key="5">
    <source>
        <dbReference type="ARBA" id="ARBA00023239"/>
    </source>
</evidence>
<feature type="binding site" evidence="6">
    <location>
        <position position="248"/>
    </location>
    <ligand>
        <name>(6S)-NADPHX</name>
        <dbReference type="ChEBI" id="CHEBI:64076"/>
    </ligand>
</feature>
<dbReference type="EC" id="4.2.1.136" evidence="6"/>